<evidence type="ECO:0000256" key="1">
    <source>
        <dbReference type="ARBA" id="ARBA00006987"/>
    </source>
</evidence>
<dbReference type="Proteomes" id="UP000597507">
    <property type="component" value="Unassembled WGS sequence"/>
</dbReference>
<comment type="similarity">
    <text evidence="1">Belongs to the UPF0065 (bug) family.</text>
</comment>
<evidence type="ECO:0000313" key="2">
    <source>
        <dbReference type="EMBL" id="GGG25117.1"/>
    </source>
</evidence>
<gene>
    <name evidence="2" type="ORF">GCM10010964_11440</name>
</gene>
<organism evidence="2 3">
    <name type="scientific">Caldovatus sediminis</name>
    <dbReference type="NCBI Taxonomy" id="2041189"/>
    <lineage>
        <taxon>Bacteria</taxon>
        <taxon>Pseudomonadati</taxon>
        <taxon>Pseudomonadota</taxon>
        <taxon>Alphaproteobacteria</taxon>
        <taxon>Acetobacterales</taxon>
        <taxon>Roseomonadaceae</taxon>
        <taxon>Caldovatus</taxon>
    </lineage>
</organism>
<sequence>MVVAYPAGGSTDITARLMAERLSRAWGQPVVVENRAGAAGTIGADSVAKSPPDGHTLLMAASPEIAIARSTQRNLPYDPVRDFAPVMLVGEVPFLLVVNPSVPARTLAELIALAKSQPGRLNYASFGIGTSSHLVGELFRTTAGVDITHVPYRGSAPAMTDLIAGQVQMAFDTIPAALPHVREGRLRAIAVATPERSPLAPDVPTFGEAGLPGFTGGTWIGLVAPAATPAPVVARIWQDADALMREGLAAALRDRGLEPRGLGPEPFRRFIEAEVGKWSAVAERAGIRPE</sequence>
<dbReference type="CDD" id="cd13578">
    <property type="entry name" value="PBP2_Bug27"/>
    <property type="match status" value="1"/>
</dbReference>
<dbReference type="PANTHER" id="PTHR42928">
    <property type="entry name" value="TRICARBOXYLATE-BINDING PROTEIN"/>
    <property type="match status" value="1"/>
</dbReference>
<accession>A0A8J2Z9J6</accession>
<dbReference type="Gene3D" id="3.40.190.10">
    <property type="entry name" value="Periplasmic binding protein-like II"/>
    <property type="match status" value="1"/>
</dbReference>
<comment type="caution">
    <text evidence="2">The sequence shown here is derived from an EMBL/GenBank/DDBJ whole genome shotgun (WGS) entry which is preliminary data.</text>
</comment>
<dbReference type="EMBL" id="BMKS01000003">
    <property type="protein sequence ID" value="GGG25117.1"/>
    <property type="molecule type" value="Genomic_DNA"/>
</dbReference>
<dbReference type="Gene3D" id="3.40.190.150">
    <property type="entry name" value="Bordetella uptake gene, domain 1"/>
    <property type="match status" value="1"/>
</dbReference>
<proteinExistence type="inferred from homology"/>
<dbReference type="PANTHER" id="PTHR42928:SF5">
    <property type="entry name" value="BLR1237 PROTEIN"/>
    <property type="match status" value="1"/>
</dbReference>
<evidence type="ECO:0000313" key="3">
    <source>
        <dbReference type="Proteomes" id="UP000597507"/>
    </source>
</evidence>
<dbReference type="PIRSF" id="PIRSF017082">
    <property type="entry name" value="YflP"/>
    <property type="match status" value="1"/>
</dbReference>
<dbReference type="InterPro" id="IPR042100">
    <property type="entry name" value="Bug_dom1"/>
</dbReference>
<dbReference type="AlphaFoldDB" id="A0A8J2Z9J6"/>
<keyword evidence="3" id="KW-1185">Reference proteome</keyword>
<name>A0A8J2Z9J6_9PROT</name>
<dbReference type="SUPFAM" id="SSF53850">
    <property type="entry name" value="Periplasmic binding protein-like II"/>
    <property type="match status" value="1"/>
</dbReference>
<dbReference type="Pfam" id="PF03401">
    <property type="entry name" value="TctC"/>
    <property type="match status" value="1"/>
</dbReference>
<dbReference type="InterPro" id="IPR005064">
    <property type="entry name" value="BUG"/>
</dbReference>
<protein>
    <submittedName>
        <fullName evidence="2">MFS transporter</fullName>
    </submittedName>
</protein>
<reference evidence="2 3" key="1">
    <citation type="journal article" date="2014" name="Int. J. Syst. Evol. Microbiol.">
        <title>Complete genome sequence of Corynebacterium casei LMG S-19264T (=DSM 44701T), isolated from a smear-ripened cheese.</title>
        <authorList>
            <consortium name="US DOE Joint Genome Institute (JGI-PGF)"/>
            <person name="Walter F."/>
            <person name="Albersmeier A."/>
            <person name="Kalinowski J."/>
            <person name="Ruckert C."/>
        </authorList>
    </citation>
    <scope>NUCLEOTIDE SEQUENCE [LARGE SCALE GENOMIC DNA]</scope>
    <source>
        <strain evidence="2 3">CGMCC 1.16330</strain>
    </source>
</reference>